<proteinExistence type="predicted"/>
<gene>
    <name evidence="2" type="ORF">B0I29_10729</name>
</gene>
<evidence type="ECO:0000313" key="3">
    <source>
        <dbReference type="Proteomes" id="UP000249341"/>
    </source>
</evidence>
<name>A0A327ZAR2_9ACTN</name>
<evidence type="ECO:0000256" key="1">
    <source>
        <dbReference type="SAM" id="MobiDB-lite"/>
    </source>
</evidence>
<comment type="caution">
    <text evidence="2">The sequence shown here is derived from an EMBL/GenBank/DDBJ whole genome shotgun (WGS) entry which is preliminary data.</text>
</comment>
<protein>
    <submittedName>
        <fullName evidence="2">Uncharacterized protein</fullName>
    </submittedName>
</protein>
<reference evidence="2 3" key="1">
    <citation type="submission" date="2018-06" db="EMBL/GenBank/DDBJ databases">
        <title>Genomic Encyclopedia of Type Strains, Phase III (KMG-III): the genomes of soil and plant-associated and newly described type strains.</title>
        <authorList>
            <person name="Whitman W."/>
        </authorList>
    </citation>
    <scope>NUCLEOTIDE SEQUENCE [LARGE SCALE GENOMIC DNA]</scope>
    <source>
        <strain evidence="2 3">CGMCC 4.7090</strain>
    </source>
</reference>
<feature type="region of interest" description="Disordered" evidence="1">
    <location>
        <begin position="1"/>
        <end position="33"/>
    </location>
</feature>
<evidence type="ECO:0000313" key="2">
    <source>
        <dbReference type="EMBL" id="RAK36767.1"/>
    </source>
</evidence>
<accession>A0A327ZAR2</accession>
<organism evidence="2 3">
    <name type="scientific">Actinoplanes lutulentus</name>
    <dbReference type="NCBI Taxonomy" id="1287878"/>
    <lineage>
        <taxon>Bacteria</taxon>
        <taxon>Bacillati</taxon>
        <taxon>Actinomycetota</taxon>
        <taxon>Actinomycetes</taxon>
        <taxon>Micromonosporales</taxon>
        <taxon>Micromonosporaceae</taxon>
        <taxon>Actinoplanes</taxon>
    </lineage>
</organism>
<sequence length="33" mass="3658">MSTTDTRTYAETEPAVWPGTIINTPAVHGREVR</sequence>
<dbReference type="Proteomes" id="UP000249341">
    <property type="component" value="Unassembled WGS sequence"/>
</dbReference>
<dbReference type="AlphaFoldDB" id="A0A327ZAR2"/>
<keyword evidence="3" id="KW-1185">Reference proteome</keyword>
<dbReference type="EMBL" id="QLMJ01000007">
    <property type="protein sequence ID" value="RAK36767.1"/>
    <property type="molecule type" value="Genomic_DNA"/>
</dbReference>